<protein>
    <recommendedName>
        <fullName evidence="4">NOT2/NOT3/NOT5 C-terminal domain-containing protein</fullName>
    </recommendedName>
</protein>
<comment type="similarity">
    <text evidence="1">Belongs to the CNOT2/3/5 family.</text>
</comment>
<dbReference type="AlphaFoldDB" id="A0A6J3LXX5"/>
<organism evidence="6">
    <name type="scientific">Dissoconium aciculare CBS 342.82</name>
    <dbReference type="NCBI Taxonomy" id="1314786"/>
    <lineage>
        <taxon>Eukaryota</taxon>
        <taxon>Fungi</taxon>
        <taxon>Dikarya</taxon>
        <taxon>Ascomycota</taxon>
        <taxon>Pezizomycotina</taxon>
        <taxon>Dothideomycetes</taxon>
        <taxon>Dothideomycetidae</taxon>
        <taxon>Mycosphaerellales</taxon>
        <taxon>Dissoconiaceae</taxon>
        <taxon>Dissoconium</taxon>
    </lineage>
</organism>
<dbReference type="Proteomes" id="UP000504637">
    <property type="component" value="Unplaced"/>
</dbReference>
<dbReference type="InterPro" id="IPR038635">
    <property type="entry name" value="CCR4-NOT_su2/3/5_C_sf"/>
</dbReference>
<evidence type="ECO:0000313" key="6">
    <source>
        <dbReference type="RefSeq" id="XP_033456528.1"/>
    </source>
</evidence>
<dbReference type="OrthoDB" id="25391at2759"/>
<reference evidence="6" key="1">
    <citation type="submission" date="2020-01" db="EMBL/GenBank/DDBJ databases">
        <authorList>
            <consortium name="DOE Joint Genome Institute"/>
            <person name="Haridas S."/>
            <person name="Albert R."/>
            <person name="Binder M."/>
            <person name="Bloem J."/>
            <person name="Labutti K."/>
            <person name="Salamov A."/>
            <person name="Andreopoulos B."/>
            <person name="Baker S.E."/>
            <person name="Barry K."/>
            <person name="Bills G."/>
            <person name="Bluhm B.H."/>
            <person name="Cannon C."/>
            <person name="Castanera R."/>
            <person name="Culley D.E."/>
            <person name="Daum C."/>
            <person name="Ezra D."/>
            <person name="Gonzalez J.B."/>
            <person name="Henrissat B."/>
            <person name="Kuo A."/>
            <person name="Liang C."/>
            <person name="Lipzen A."/>
            <person name="Lutzoni F."/>
            <person name="Magnuson J."/>
            <person name="Mondo S."/>
            <person name="Nolan M."/>
            <person name="Ohm R."/>
            <person name="Pangilinan J."/>
            <person name="Park H.-J."/>
            <person name="Ramirez L."/>
            <person name="Alfaro M."/>
            <person name="Sun H."/>
            <person name="Tritt A."/>
            <person name="Yoshinaga Y."/>
            <person name="Zwiers L.-H."/>
            <person name="Turgeon B.G."/>
            <person name="Goodwin S.B."/>
            <person name="Spatafora J.W."/>
            <person name="Crous P.W."/>
            <person name="Grigoriev I.V."/>
        </authorList>
    </citation>
    <scope>NUCLEOTIDE SEQUENCE</scope>
    <source>
        <strain evidence="6">CBS 342.82</strain>
    </source>
</reference>
<feature type="domain" description="NOT2/NOT3/NOT5 C-terminal" evidence="4">
    <location>
        <begin position="39"/>
        <end position="171"/>
    </location>
</feature>
<evidence type="ECO:0000259" key="4">
    <source>
        <dbReference type="Pfam" id="PF04153"/>
    </source>
</evidence>
<dbReference type="InterPro" id="IPR007282">
    <property type="entry name" value="NOT2/3/5_C"/>
</dbReference>
<dbReference type="Pfam" id="PF04153">
    <property type="entry name" value="NOT2_3_5_C"/>
    <property type="match status" value="1"/>
</dbReference>
<evidence type="ECO:0000256" key="1">
    <source>
        <dbReference type="ARBA" id="ARBA00007682"/>
    </source>
</evidence>
<keyword evidence="3" id="KW-0804">Transcription</keyword>
<keyword evidence="2" id="KW-0805">Transcription regulation</keyword>
<sequence>MGHDLSSAALGLDLESSEPLYPTFSVFGDLYDGSESSLTQRRPIPDFPLSESYNVTNVPSLLPRMSAMSDETLFFAFYQNPRGLEQEQAGIELHARFWRWHKILRRWLQKDTAEANRITSPVLVDLTNGAPIDGAVTRPTPTTERGVFIFFEPTPHWRRERREFTLNYDELDHRQGGDNAFGPGLAGLQ</sequence>
<accession>A0A6J3LXX5</accession>
<reference evidence="6" key="3">
    <citation type="submission" date="2025-08" db="UniProtKB">
        <authorList>
            <consortium name="RefSeq"/>
        </authorList>
    </citation>
    <scope>IDENTIFICATION</scope>
    <source>
        <strain evidence="6">CBS 342.82</strain>
    </source>
</reference>
<evidence type="ECO:0000313" key="5">
    <source>
        <dbReference type="Proteomes" id="UP000504637"/>
    </source>
</evidence>
<proteinExistence type="inferred from homology"/>
<keyword evidence="5" id="KW-1185">Reference proteome</keyword>
<evidence type="ECO:0000256" key="2">
    <source>
        <dbReference type="ARBA" id="ARBA00023015"/>
    </source>
</evidence>
<dbReference type="RefSeq" id="XP_033456528.1">
    <property type="nucleotide sequence ID" value="XM_033601860.1"/>
</dbReference>
<dbReference type="GO" id="GO:0030015">
    <property type="term" value="C:CCR4-NOT core complex"/>
    <property type="evidence" value="ECO:0007669"/>
    <property type="project" value="InterPro"/>
</dbReference>
<evidence type="ECO:0000256" key="3">
    <source>
        <dbReference type="ARBA" id="ARBA00023163"/>
    </source>
</evidence>
<dbReference type="GeneID" id="54359660"/>
<dbReference type="Gene3D" id="2.30.30.1020">
    <property type="entry name" value="CCR4-NOT complex subunit 2/3/5, C-terminal domain"/>
    <property type="match status" value="1"/>
</dbReference>
<dbReference type="PANTHER" id="PTHR23326">
    <property type="entry name" value="CCR4 NOT-RELATED"/>
    <property type="match status" value="1"/>
</dbReference>
<gene>
    <name evidence="6" type="ORF">K489DRAFT_325866</name>
</gene>
<dbReference type="GO" id="GO:0006355">
    <property type="term" value="P:regulation of DNA-templated transcription"/>
    <property type="evidence" value="ECO:0007669"/>
    <property type="project" value="InterPro"/>
</dbReference>
<name>A0A6J3LXX5_9PEZI</name>
<reference evidence="6" key="2">
    <citation type="submission" date="2020-04" db="EMBL/GenBank/DDBJ databases">
        <authorList>
            <consortium name="NCBI Genome Project"/>
        </authorList>
    </citation>
    <scope>NUCLEOTIDE SEQUENCE</scope>
    <source>
        <strain evidence="6">CBS 342.82</strain>
    </source>
</reference>
<dbReference type="InterPro" id="IPR040168">
    <property type="entry name" value="Not2/3/5"/>
</dbReference>
<dbReference type="GO" id="GO:0000289">
    <property type="term" value="P:nuclear-transcribed mRNA poly(A) tail shortening"/>
    <property type="evidence" value="ECO:0007669"/>
    <property type="project" value="UniProtKB-ARBA"/>
</dbReference>